<dbReference type="Proteomes" id="UP000886885">
    <property type="component" value="Chromosome 8D"/>
</dbReference>
<evidence type="ECO:0000256" key="6">
    <source>
        <dbReference type="ARBA" id="ARBA00023134"/>
    </source>
</evidence>
<evidence type="ECO:0000256" key="8">
    <source>
        <dbReference type="ARBA" id="ARBA00023288"/>
    </source>
</evidence>
<evidence type="ECO:0000256" key="5">
    <source>
        <dbReference type="ARBA" id="ARBA00022741"/>
    </source>
</evidence>
<dbReference type="PROSITE" id="PS51420">
    <property type="entry name" value="RHO"/>
    <property type="match status" value="1"/>
</dbReference>
<evidence type="ECO:0000256" key="2">
    <source>
        <dbReference type="ARBA" id="ARBA00004394"/>
    </source>
</evidence>
<dbReference type="AlphaFoldDB" id="A0A8X7Z9Z7"/>
<dbReference type="GO" id="GO:0005525">
    <property type="term" value="F:GTP binding"/>
    <property type="evidence" value="ECO:0007669"/>
    <property type="project" value="UniProtKB-KW"/>
</dbReference>
<dbReference type="SMART" id="SM00176">
    <property type="entry name" value="RAN"/>
    <property type="match status" value="1"/>
</dbReference>
<evidence type="ECO:0000256" key="1">
    <source>
        <dbReference type="ARBA" id="ARBA00004193"/>
    </source>
</evidence>
<dbReference type="SMART" id="SM00174">
    <property type="entry name" value="RHO"/>
    <property type="match status" value="1"/>
</dbReference>
<dbReference type="GO" id="GO:0003924">
    <property type="term" value="F:GTPase activity"/>
    <property type="evidence" value="ECO:0007669"/>
    <property type="project" value="InterPro"/>
</dbReference>
<dbReference type="CDD" id="cd01867">
    <property type="entry name" value="Rab8_Rab10_Rab13_like"/>
    <property type="match status" value="1"/>
</dbReference>
<evidence type="ECO:0000256" key="4">
    <source>
        <dbReference type="ARBA" id="ARBA00022475"/>
    </source>
</evidence>
<keyword evidence="8" id="KW-0449">Lipoprotein</keyword>
<comment type="similarity">
    <text evidence="3">Belongs to the small GTPase superfamily. Rab family.</text>
</comment>
<dbReference type="SMART" id="SM00177">
    <property type="entry name" value="ARF"/>
    <property type="match status" value="1"/>
</dbReference>
<dbReference type="Pfam" id="PF00071">
    <property type="entry name" value="Ras"/>
    <property type="match status" value="1"/>
</dbReference>
<dbReference type="GO" id="GO:0000139">
    <property type="term" value="C:Golgi membrane"/>
    <property type="evidence" value="ECO:0007669"/>
    <property type="project" value="UniProtKB-SubCell"/>
</dbReference>
<proteinExistence type="inferred from homology"/>
<feature type="compositionally biased region" description="Low complexity" evidence="12">
    <location>
        <begin position="242"/>
        <end position="257"/>
    </location>
</feature>
<dbReference type="EMBL" id="JAAWWB010000016">
    <property type="protein sequence ID" value="KAG6763652.1"/>
    <property type="molecule type" value="Genomic_DNA"/>
</dbReference>
<reference evidence="13" key="1">
    <citation type="journal article" date="2020" name="bioRxiv">
        <title>Hybrid origin of Populus tomentosa Carr. identified through genome sequencing and phylogenomic analysis.</title>
        <authorList>
            <person name="An X."/>
            <person name="Gao K."/>
            <person name="Chen Z."/>
            <person name="Li J."/>
            <person name="Yang X."/>
            <person name="Yang X."/>
            <person name="Zhou J."/>
            <person name="Guo T."/>
            <person name="Zhao T."/>
            <person name="Huang S."/>
            <person name="Miao D."/>
            <person name="Khan W.U."/>
            <person name="Rao P."/>
            <person name="Ye M."/>
            <person name="Lei B."/>
            <person name="Liao W."/>
            <person name="Wang J."/>
            <person name="Ji L."/>
            <person name="Li Y."/>
            <person name="Guo B."/>
            <person name="Mustafa N.S."/>
            <person name="Li S."/>
            <person name="Yun Q."/>
            <person name="Keller S.R."/>
            <person name="Mao J."/>
            <person name="Zhang R."/>
            <person name="Strauss S.H."/>
        </authorList>
    </citation>
    <scope>NUCLEOTIDE SEQUENCE</scope>
    <source>
        <strain evidence="13">GM15</strain>
        <tissue evidence="13">Leaf</tissue>
    </source>
</reference>
<feature type="region of interest" description="Disordered" evidence="12">
    <location>
        <begin position="223"/>
        <end position="257"/>
    </location>
</feature>
<dbReference type="InterPro" id="IPR050305">
    <property type="entry name" value="Small_GTPase_Rab"/>
</dbReference>
<sequence>MAAPPARARADYDYLIKLLLIGDSDCIELFGAMEIIKKNWVDKWFKVNKKDEFREEKVFLVNVFIGVGKSCLLLRFSDGSFTTSFITTIGIDFKIRTIELDGKRIKLQIWDTAGQERFRTITTAYYRGAMGILLVYDVTDESSFNNIRNWIRNIEQHASDNVNKILVGNKADMDESKRAVPTSKGQALADEYGIKFFETSAKTNLNVEEVFFSIARDIKQRISETDSRAEPQTIKINQPDPSASGGQAAQKSACCGS</sequence>
<comment type="caution">
    <text evidence="13">The sequence shown here is derived from an EMBL/GenBank/DDBJ whole genome shotgun (WGS) entry which is preliminary data.</text>
</comment>
<keyword evidence="14" id="KW-1185">Reference proteome</keyword>
<keyword evidence="5" id="KW-0547">Nucleotide-binding</keyword>
<protein>
    <submittedName>
        <fullName evidence="13">Uncharacterized protein</fullName>
    </submittedName>
</protein>
<gene>
    <name evidence="13" type="ORF">POTOM_031083</name>
</gene>
<dbReference type="GO" id="GO:0005886">
    <property type="term" value="C:plasma membrane"/>
    <property type="evidence" value="ECO:0007669"/>
    <property type="project" value="UniProtKB-SubCell"/>
</dbReference>
<organism evidence="13 14">
    <name type="scientific">Populus tomentosa</name>
    <name type="common">Chinese white poplar</name>
    <dbReference type="NCBI Taxonomy" id="118781"/>
    <lineage>
        <taxon>Eukaryota</taxon>
        <taxon>Viridiplantae</taxon>
        <taxon>Streptophyta</taxon>
        <taxon>Embryophyta</taxon>
        <taxon>Tracheophyta</taxon>
        <taxon>Spermatophyta</taxon>
        <taxon>Magnoliopsida</taxon>
        <taxon>eudicotyledons</taxon>
        <taxon>Gunneridae</taxon>
        <taxon>Pentapetalae</taxon>
        <taxon>rosids</taxon>
        <taxon>fabids</taxon>
        <taxon>Malpighiales</taxon>
        <taxon>Salicaceae</taxon>
        <taxon>Saliceae</taxon>
        <taxon>Populus</taxon>
    </lineage>
</organism>
<dbReference type="NCBIfam" id="TIGR00231">
    <property type="entry name" value="small_GTP"/>
    <property type="match status" value="1"/>
</dbReference>
<evidence type="ECO:0000256" key="3">
    <source>
        <dbReference type="ARBA" id="ARBA00006270"/>
    </source>
</evidence>
<dbReference type="SMART" id="SM00175">
    <property type="entry name" value="RAB"/>
    <property type="match status" value="1"/>
</dbReference>
<evidence type="ECO:0000256" key="7">
    <source>
        <dbReference type="ARBA" id="ARBA00023136"/>
    </source>
</evidence>
<dbReference type="InterPro" id="IPR001806">
    <property type="entry name" value="Small_GTPase"/>
</dbReference>
<accession>A0A8X7Z9Z7</accession>
<comment type="function">
    <text evidence="10">Involved in membrane trafficking from the Golgi to the plasma membrane.</text>
</comment>
<keyword evidence="9" id="KW-0636">Prenylation</keyword>
<keyword evidence="4" id="KW-1003">Cell membrane</keyword>
<evidence type="ECO:0000256" key="9">
    <source>
        <dbReference type="ARBA" id="ARBA00023289"/>
    </source>
</evidence>
<evidence type="ECO:0000313" key="13">
    <source>
        <dbReference type="EMBL" id="KAG6763652.1"/>
    </source>
</evidence>
<dbReference type="PROSITE" id="PS51421">
    <property type="entry name" value="RAS"/>
    <property type="match status" value="1"/>
</dbReference>
<evidence type="ECO:0000256" key="12">
    <source>
        <dbReference type="SAM" id="MobiDB-lite"/>
    </source>
</evidence>
<dbReference type="InterPro" id="IPR005225">
    <property type="entry name" value="Small_GTP-bd"/>
</dbReference>
<name>A0A8X7Z9Z7_POPTO</name>
<dbReference type="FunFam" id="3.40.50.300:FF:000308">
    <property type="entry name" value="ras-related protein RABE1c-like"/>
    <property type="match status" value="1"/>
</dbReference>
<keyword evidence="7" id="KW-0472">Membrane</keyword>
<keyword evidence="6" id="KW-0342">GTP-binding</keyword>
<dbReference type="SMART" id="SM00173">
    <property type="entry name" value="RAS"/>
    <property type="match status" value="1"/>
</dbReference>
<evidence type="ECO:0000313" key="14">
    <source>
        <dbReference type="Proteomes" id="UP000886885"/>
    </source>
</evidence>
<dbReference type="PANTHER" id="PTHR47980">
    <property type="entry name" value="LD44762P"/>
    <property type="match status" value="1"/>
</dbReference>
<evidence type="ECO:0000256" key="10">
    <source>
        <dbReference type="ARBA" id="ARBA00054463"/>
    </source>
</evidence>
<dbReference type="PROSITE" id="PS51419">
    <property type="entry name" value="RAB"/>
    <property type="match status" value="1"/>
</dbReference>
<evidence type="ECO:0000256" key="11">
    <source>
        <dbReference type="ARBA" id="ARBA00063571"/>
    </source>
</evidence>
<comment type="subcellular location">
    <subcellularLocation>
        <location evidence="1">Cell membrane</location>
        <topology evidence="1">Lipid-anchor</topology>
    </subcellularLocation>
    <subcellularLocation>
        <location evidence="2">Golgi apparatus membrane</location>
    </subcellularLocation>
</comment>
<dbReference type="OrthoDB" id="9989112at2759"/>
<comment type="subunit">
    <text evidence="11">Interacts with PI5K2.</text>
</comment>